<keyword evidence="1" id="KW-0378">Hydrolase</keyword>
<feature type="domain" description="BD-FAE-like" evidence="2">
    <location>
        <begin position="110"/>
        <end position="218"/>
    </location>
</feature>
<proteinExistence type="predicted"/>
<dbReference type="InterPro" id="IPR049492">
    <property type="entry name" value="BD-FAE-like_dom"/>
</dbReference>
<evidence type="ECO:0000256" key="1">
    <source>
        <dbReference type="ARBA" id="ARBA00022801"/>
    </source>
</evidence>
<dbReference type="Pfam" id="PF20434">
    <property type="entry name" value="BD-FAE"/>
    <property type="match status" value="1"/>
</dbReference>
<evidence type="ECO:0000259" key="2">
    <source>
        <dbReference type="Pfam" id="PF20434"/>
    </source>
</evidence>
<gene>
    <name evidence="3" type="ORF">SAMN04489708_14012</name>
</gene>
<dbReference type="InterPro" id="IPR050300">
    <property type="entry name" value="GDXG_lipolytic_enzyme"/>
</dbReference>
<dbReference type="SUPFAM" id="SSF53474">
    <property type="entry name" value="alpha/beta-Hydrolases"/>
    <property type="match status" value="1"/>
</dbReference>
<dbReference type="InterPro" id="IPR029058">
    <property type="entry name" value="AB_hydrolase_fold"/>
</dbReference>
<dbReference type="EMBL" id="FNJL01000040">
    <property type="protein sequence ID" value="SDP90327.1"/>
    <property type="molecule type" value="Genomic_DNA"/>
</dbReference>
<name>A0A1H0WI66_9BURK</name>
<dbReference type="Gene3D" id="3.40.50.1820">
    <property type="entry name" value="alpha/beta hydrolase"/>
    <property type="match status" value="1"/>
</dbReference>
<reference evidence="4" key="1">
    <citation type="submission" date="2016-10" db="EMBL/GenBank/DDBJ databases">
        <authorList>
            <person name="Varghese N."/>
            <person name="Submissions S."/>
        </authorList>
    </citation>
    <scope>NUCLEOTIDE SEQUENCE [LARGE SCALE GENOMIC DNA]</scope>
    <source>
        <strain evidence="4">DSM 17101</strain>
    </source>
</reference>
<dbReference type="PANTHER" id="PTHR48081:SF33">
    <property type="entry name" value="KYNURENINE FORMAMIDASE"/>
    <property type="match status" value="1"/>
</dbReference>
<dbReference type="AlphaFoldDB" id="A0A1H0WI66"/>
<evidence type="ECO:0000313" key="3">
    <source>
        <dbReference type="EMBL" id="SDP90327.1"/>
    </source>
</evidence>
<accession>A0A1H0WI66</accession>
<keyword evidence="4" id="KW-1185">Reference proteome</keyword>
<sequence length="358" mass="38102">MICRARFTVQAGPQGTMGPIHNALHRATQESAAMYHRSTRPSHSSRAASLALCAVLLAAGQNVNAGIGDGGESPRGRWAERMRGGAAAALPAGVRRIADLPYGADPRQRMDVYLPAAGSPAPGLRAPVIFMVHGGAWRTGDKAMPKVVEHKVARWVPQGFVLVSINYRMLPDTPVAQQAQDVALALATAQQHAGEWGADAGRFILMGHSAGAHLVALLNARPAAAVQWGAWPWLGTVVLDSAVLDVPQFMAAPHLPLYDAAFGTDPAAWAQLSPYDQLVAGTPPWQFVCSTERPDQPCLQAESMARKVHARGSRATVLPQPLDHGEINGDLGLEGGYTQAVEDFMASLDPLVARLLRR</sequence>
<dbReference type="Proteomes" id="UP000199317">
    <property type="component" value="Unassembled WGS sequence"/>
</dbReference>
<dbReference type="PANTHER" id="PTHR48081">
    <property type="entry name" value="AB HYDROLASE SUPERFAMILY PROTEIN C4A8.06C"/>
    <property type="match status" value="1"/>
</dbReference>
<protein>
    <submittedName>
        <fullName evidence="3">Acetyl esterase/lipase</fullName>
    </submittedName>
</protein>
<organism evidence="3 4">
    <name type="scientific">Paracidovorax cattleyae</name>
    <dbReference type="NCBI Taxonomy" id="80868"/>
    <lineage>
        <taxon>Bacteria</taxon>
        <taxon>Pseudomonadati</taxon>
        <taxon>Pseudomonadota</taxon>
        <taxon>Betaproteobacteria</taxon>
        <taxon>Burkholderiales</taxon>
        <taxon>Comamonadaceae</taxon>
        <taxon>Paracidovorax</taxon>
    </lineage>
</organism>
<evidence type="ECO:0000313" key="4">
    <source>
        <dbReference type="Proteomes" id="UP000199317"/>
    </source>
</evidence>
<dbReference type="GO" id="GO:0016787">
    <property type="term" value="F:hydrolase activity"/>
    <property type="evidence" value="ECO:0007669"/>
    <property type="project" value="UniProtKB-KW"/>
</dbReference>